<dbReference type="SUPFAM" id="SSF52777">
    <property type="entry name" value="CoA-dependent acyltransferases"/>
    <property type="match status" value="2"/>
</dbReference>
<proteinExistence type="predicted"/>
<evidence type="ECO:0000256" key="2">
    <source>
        <dbReference type="ARBA" id="ARBA00022553"/>
    </source>
</evidence>
<dbReference type="InterPro" id="IPR023213">
    <property type="entry name" value="CAT-like_dom_sf"/>
</dbReference>
<dbReference type="Pfam" id="PF00668">
    <property type="entry name" value="Condensation"/>
    <property type="match status" value="1"/>
</dbReference>
<name>A0ABX1CAM7_9ACTN</name>
<dbReference type="RefSeq" id="WP_240966244.1">
    <property type="nucleotide sequence ID" value="NZ_JAATEN010000048.1"/>
</dbReference>
<dbReference type="PANTHER" id="PTHR45527:SF11">
    <property type="entry name" value="NONRIBOSOMAL PEPTIDE SYNTHETASE 5"/>
    <property type="match status" value="1"/>
</dbReference>
<evidence type="ECO:0000259" key="4">
    <source>
        <dbReference type="Pfam" id="PF00668"/>
    </source>
</evidence>
<dbReference type="Gene3D" id="3.30.559.10">
    <property type="entry name" value="Chloramphenicol acetyltransferase-like domain"/>
    <property type="match status" value="1"/>
</dbReference>
<keyword evidence="2" id="KW-0597">Phosphoprotein</keyword>
<keyword evidence="6" id="KW-1185">Reference proteome</keyword>
<feature type="domain" description="Condensation" evidence="4">
    <location>
        <begin position="103"/>
        <end position="537"/>
    </location>
</feature>
<accession>A0ABX1CAM7</accession>
<evidence type="ECO:0000313" key="6">
    <source>
        <dbReference type="Proteomes" id="UP000695264"/>
    </source>
</evidence>
<sequence>GETAIGGSVDPGTPVPHTVEAAATVRDTEDGPVLSLTLSWPAAALDQAAAEGLGQAWLDVLGGLAAHAGAPGAGGHTPSDFPLVRLTPRDVTELESAVPGMTDIWPLSPLQEGMLFHATFDRQGPDVYQSQRLLALDGPVDVPRLRASWEAVLARHPALRAGFHRLESGEPVQVVAHGVDLPWREADLSTLPAAEAEAERLAADDLAGRFDPARPPLLRLLLVRLGAERYRLAVTSHHLLVDGWSTPVVLGEVSAAYAAGGDGTELPPAPSYRSYLDWLGRQDPDAARAAWRAELAGADEPTLVAPAAPTESAVAPETVSAELAAERTRALDERVRALGVTVNTAVQVAWALVLARLTGRTDVVFGGTVAGRPPELPGVEAMVGLFINTLPVRVRLDGAEPVAETLTRTQKNQSALIAHQHLRLPEIQHLAGPGAGFDTMLMFENYPRSAPVLAGAGPEAEDIAITQLRTEAGTHYPLAVGAVPGDRLRIHVTYRPDVFGPEAAGRIARGVLRVLEQMAVDVEAPVGRLDVLEPVERVRVLEGWGGAPGAESVLPVPELVAGRVAVAPEAVAVSGAEGELSYGELGARSGR</sequence>
<feature type="non-terminal residue" evidence="5">
    <location>
        <position position="1"/>
    </location>
</feature>
<organism evidence="5 6">
    <name type="scientific">Streptomyces zingiberis</name>
    <dbReference type="NCBI Taxonomy" id="2053010"/>
    <lineage>
        <taxon>Bacteria</taxon>
        <taxon>Bacillati</taxon>
        <taxon>Actinomycetota</taxon>
        <taxon>Actinomycetes</taxon>
        <taxon>Kitasatosporales</taxon>
        <taxon>Streptomycetaceae</taxon>
        <taxon>Streptomyces</taxon>
    </lineage>
</organism>
<dbReference type="PANTHER" id="PTHR45527">
    <property type="entry name" value="NONRIBOSOMAL PEPTIDE SYNTHETASE"/>
    <property type="match status" value="1"/>
</dbReference>
<gene>
    <name evidence="5" type="ORF">HCK00_26605</name>
</gene>
<reference evidence="5 6" key="1">
    <citation type="submission" date="2020-03" db="EMBL/GenBank/DDBJ databases">
        <title>WGS of actinomycetes isolated from Thailand.</title>
        <authorList>
            <person name="Thawai C."/>
        </authorList>
    </citation>
    <scope>NUCLEOTIDE SEQUENCE [LARGE SCALE GENOMIC DNA]</scope>
    <source>
        <strain evidence="5 6">PLAI 1-29</strain>
    </source>
</reference>
<feature type="non-terminal residue" evidence="5">
    <location>
        <position position="591"/>
    </location>
</feature>
<evidence type="ECO:0000256" key="3">
    <source>
        <dbReference type="ARBA" id="ARBA00022598"/>
    </source>
</evidence>
<dbReference type="EMBL" id="JAATEN010000048">
    <property type="protein sequence ID" value="NJQ03979.1"/>
    <property type="molecule type" value="Genomic_DNA"/>
</dbReference>
<keyword evidence="1" id="KW-0596">Phosphopantetheine</keyword>
<evidence type="ECO:0000256" key="1">
    <source>
        <dbReference type="ARBA" id="ARBA00022450"/>
    </source>
</evidence>
<dbReference type="CDD" id="cd19543">
    <property type="entry name" value="DCL_NRPS"/>
    <property type="match status" value="1"/>
</dbReference>
<protein>
    <submittedName>
        <fullName evidence="5">Non-ribosomal peptide synthetase</fullName>
    </submittedName>
</protein>
<dbReference type="Gene3D" id="3.30.559.30">
    <property type="entry name" value="Nonribosomal peptide synthetase, condensation domain"/>
    <property type="match status" value="2"/>
</dbReference>
<dbReference type="Proteomes" id="UP000695264">
    <property type="component" value="Unassembled WGS sequence"/>
</dbReference>
<evidence type="ECO:0000313" key="5">
    <source>
        <dbReference type="EMBL" id="NJQ03979.1"/>
    </source>
</evidence>
<comment type="caution">
    <text evidence="5">The sequence shown here is derived from an EMBL/GenBank/DDBJ whole genome shotgun (WGS) entry which is preliminary data.</text>
</comment>
<dbReference type="InterPro" id="IPR001242">
    <property type="entry name" value="Condensation_dom"/>
</dbReference>
<keyword evidence="3" id="KW-0436">Ligase</keyword>